<protein>
    <submittedName>
        <fullName evidence="1">Uncharacterized protein</fullName>
    </submittedName>
</protein>
<dbReference type="EMBL" id="CM055094">
    <property type="protein sequence ID" value="KAJ7562468.1"/>
    <property type="molecule type" value="Genomic_DNA"/>
</dbReference>
<sequence length="59" mass="6376">MANNCGLLHLFKQALYILLHPASEALSCSNEGVGECGKKHYSLGHQGNHLRCPGALFLL</sequence>
<accession>A0ACC2E770</accession>
<gene>
    <name evidence="1" type="ORF">O6H91_03G070100</name>
</gene>
<reference evidence="2" key="1">
    <citation type="journal article" date="2024" name="Proc. Natl. Acad. Sci. U.S.A.">
        <title>Extraordinary preservation of gene collinearity over three hundred million years revealed in homosporous lycophytes.</title>
        <authorList>
            <person name="Li C."/>
            <person name="Wickell D."/>
            <person name="Kuo L.Y."/>
            <person name="Chen X."/>
            <person name="Nie B."/>
            <person name="Liao X."/>
            <person name="Peng D."/>
            <person name="Ji J."/>
            <person name="Jenkins J."/>
            <person name="Williams M."/>
            <person name="Shu S."/>
            <person name="Plott C."/>
            <person name="Barry K."/>
            <person name="Rajasekar S."/>
            <person name="Grimwood J."/>
            <person name="Han X."/>
            <person name="Sun S."/>
            <person name="Hou Z."/>
            <person name="He W."/>
            <person name="Dai G."/>
            <person name="Sun C."/>
            <person name="Schmutz J."/>
            <person name="Leebens-Mack J.H."/>
            <person name="Li F.W."/>
            <person name="Wang L."/>
        </authorList>
    </citation>
    <scope>NUCLEOTIDE SEQUENCE [LARGE SCALE GENOMIC DNA]</scope>
    <source>
        <strain evidence="2">cv. PW_Plant_1</strain>
    </source>
</reference>
<comment type="caution">
    <text evidence="1">The sequence shown here is derived from an EMBL/GenBank/DDBJ whole genome shotgun (WGS) entry which is preliminary data.</text>
</comment>
<organism evidence="1 2">
    <name type="scientific">Diphasiastrum complanatum</name>
    <name type="common">Issler's clubmoss</name>
    <name type="synonym">Lycopodium complanatum</name>
    <dbReference type="NCBI Taxonomy" id="34168"/>
    <lineage>
        <taxon>Eukaryota</taxon>
        <taxon>Viridiplantae</taxon>
        <taxon>Streptophyta</taxon>
        <taxon>Embryophyta</taxon>
        <taxon>Tracheophyta</taxon>
        <taxon>Lycopodiopsida</taxon>
        <taxon>Lycopodiales</taxon>
        <taxon>Lycopodiaceae</taxon>
        <taxon>Lycopodioideae</taxon>
        <taxon>Diphasiastrum</taxon>
    </lineage>
</organism>
<evidence type="ECO:0000313" key="1">
    <source>
        <dbReference type="EMBL" id="KAJ7562468.1"/>
    </source>
</evidence>
<evidence type="ECO:0000313" key="2">
    <source>
        <dbReference type="Proteomes" id="UP001162992"/>
    </source>
</evidence>
<dbReference type="Proteomes" id="UP001162992">
    <property type="component" value="Chromosome 3"/>
</dbReference>
<keyword evidence="2" id="KW-1185">Reference proteome</keyword>
<proteinExistence type="predicted"/>
<name>A0ACC2E770_DIPCM</name>